<sequence length="119" mass="14165">MKALTKRENDIMEIFWREGASLFMSEVVEEFAHQNLHFNTVATIVRGLERKGFVGHETFGHSFRYFPIITKQEYGRSLLENIISRYYDRSYFRVVREFVENGKISAERLHDLISNKAHY</sequence>
<gene>
    <name evidence="5" type="ORF">H8S08_11115</name>
</gene>
<evidence type="ECO:0000313" key="6">
    <source>
        <dbReference type="Proteomes" id="UP000636891"/>
    </source>
</evidence>
<keyword evidence="6" id="KW-1185">Reference proteome</keyword>
<dbReference type="RefSeq" id="WP_186965917.1">
    <property type="nucleotide sequence ID" value="NZ_JACOOK010000006.1"/>
</dbReference>
<protein>
    <submittedName>
        <fullName evidence="5">BlaI/MecI/CopY family transcriptional regulator</fullName>
    </submittedName>
</protein>
<name>A0ABR7CPI1_9BACT</name>
<evidence type="ECO:0000313" key="5">
    <source>
        <dbReference type="EMBL" id="MBC5617557.1"/>
    </source>
</evidence>
<dbReference type="EMBL" id="JACOOK010000006">
    <property type="protein sequence ID" value="MBC5617557.1"/>
    <property type="molecule type" value="Genomic_DNA"/>
</dbReference>
<keyword evidence="4" id="KW-0804">Transcription</keyword>
<dbReference type="InterPro" id="IPR036388">
    <property type="entry name" value="WH-like_DNA-bd_sf"/>
</dbReference>
<dbReference type="Pfam" id="PF03965">
    <property type="entry name" value="Penicillinase_R"/>
    <property type="match status" value="1"/>
</dbReference>
<evidence type="ECO:0000256" key="1">
    <source>
        <dbReference type="ARBA" id="ARBA00011046"/>
    </source>
</evidence>
<reference evidence="5 6" key="1">
    <citation type="submission" date="2020-08" db="EMBL/GenBank/DDBJ databases">
        <title>Genome public.</title>
        <authorList>
            <person name="Liu C."/>
            <person name="Sun Q."/>
        </authorList>
    </citation>
    <scope>NUCLEOTIDE SEQUENCE [LARGE SCALE GENOMIC DNA]</scope>
    <source>
        <strain evidence="5 6">New-7</strain>
    </source>
</reference>
<dbReference type="Gene3D" id="1.10.10.10">
    <property type="entry name" value="Winged helix-like DNA-binding domain superfamily/Winged helix DNA-binding domain"/>
    <property type="match status" value="1"/>
</dbReference>
<evidence type="ECO:0000256" key="3">
    <source>
        <dbReference type="ARBA" id="ARBA00023125"/>
    </source>
</evidence>
<keyword evidence="3" id="KW-0238">DNA-binding</keyword>
<dbReference type="InterPro" id="IPR005650">
    <property type="entry name" value="BlaI_family"/>
</dbReference>
<organism evidence="5 6">
    <name type="scientific">Alistipes hominis</name>
    <dbReference type="NCBI Taxonomy" id="2763015"/>
    <lineage>
        <taxon>Bacteria</taxon>
        <taxon>Pseudomonadati</taxon>
        <taxon>Bacteroidota</taxon>
        <taxon>Bacteroidia</taxon>
        <taxon>Bacteroidales</taxon>
        <taxon>Rikenellaceae</taxon>
        <taxon>Alistipes</taxon>
    </lineage>
</organism>
<dbReference type="Proteomes" id="UP000636891">
    <property type="component" value="Unassembled WGS sequence"/>
</dbReference>
<accession>A0ABR7CPI1</accession>
<comment type="similarity">
    <text evidence="1">Belongs to the BlaI transcriptional regulatory family.</text>
</comment>
<evidence type="ECO:0000256" key="4">
    <source>
        <dbReference type="ARBA" id="ARBA00023163"/>
    </source>
</evidence>
<evidence type="ECO:0000256" key="2">
    <source>
        <dbReference type="ARBA" id="ARBA00023015"/>
    </source>
</evidence>
<keyword evidence="2" id="KW-0805">Transcription regulation</keyword>
<proteinExistence type="inferred from homology"/>
<dbReference type="SUPFAM" id="SSF46785">
    <property type="entry name" value="Winged helix' DNA-binding domain"/>
    <property type="match status" value="1"/>
</dbReference>
<comment type="caution">
    <text evidence="5">The sequence shown here is derived from an EMBL/GenBank/DDBJ whole genome shotgun (WGS) entry which is preliminary data.</text>
</comment>
<dbReference type="InterPro" id="IPR036390">
    <property type="entry name" value="WH_DNA-bd_sf"/>
</dbReference>